<feature type="compositionally biased region" description="Low complexity" evidence="1">
    <location>
        <begin position="79"/>
        <end position="92"/>
    </location>
</feature>
<dbReference type="EMBL" id="AVOT02063498">
    <property type="protein sequence ID" value="MBW0556166.1"/>
    <property type="molecule type" value="Genomic_DNA"/>
</dbReference>
<name>A0A9Q3J614_9BASI</name>
<comment type="caution">
    <text evidence="2">The sequence shown here is derived from an EMBL/GenBank/DDBJ whole genome shotgun (WGS) entry which is preliminary data.</text>
</comment>
<feature type="compositionally biased region" description="Low complexity" evidence="1">
    <location>
        <begin position="123"/>
        <end position="138"/>
    </location>
</feature>
<feature type="compositionally biased region" description="Polar residues" evidence="1">
    <location>
        <begin position="64"/>
        <end position="78"/>
    </location>
</feature>
<dbReference type="Proteomes" id="UP000765509">
    <property type="component" value="Unassembled WGS sequence"/>
</dbReference>
<feature type="compositionally biased region" description="Polar residues" evidence="1">
    <location>
        <begin position="193"/>
        <end position="204"/>
    </location>
</feature>
<evidence type="ECO:0000313" key="3">
    <source>
        <dbReference type="Proteomes" id="UP000765509"/>
    </source>
</evidence>
<gene>
    <name evidence="2" type="ORF">O181_095881</name>
</gene>
<organism evidence="2 3">
    <name type="scientific">Austropuccinia psidii MF-1</name>
    <dbReference type="NCBI Taxonomy" id="1389203"/>
    <lineage>
        <taxon>Eukaryota</taxon>
        <taxon>Fungi</taxon>
        <taxon>Dikarya</taxon>
        <taxon>Basidiomycota</taxon>
        <taxon>Pucciniomycotina</taxon>
        <taxon>Pucciniomycetes</taxon>
        <taxon>Pucciniales</taxon>
        <taxon>Sphaerophragmiaceae</taxon>
        <taxon>Austropuccinia</taxon>
    </lineage>
</organism>
<keyword evidence="3" id="KW-1185">Reference proteome</keyword>
<dbReference type="OrthoDB" id="3003917at2759"/>
<evidence type="ECO:0000256" key="1">
    <source>
        <dbReference type="SAM" id="MobiDB-lite"/>
    </source>
</evidence>
<feature type="region of interest" description="Disordered" evidence="1">
    <location>
        <begin position="1"/>
        <end position="38"/>
    </location>
</feature>
<proteinExistence type="predicted"/>
<dbReference type="AlphaFoldDB" id="A0A9Q3J614"/>
<reference evidence="2" key="1">
    <citation type="submission" date="2021-03" db="EMBL/GenBank/DDBJ databases">
        <title>Draft genome sequence of rust myrtle Austropuccinia psidii MF-1, a brazilian biotype.</title>
        <authorList>
            <person name="Quecine M.C."/>
            <person name="Pachon D.M.R."/>
            <person name="Bonatelli M.L."/>
            <person name="Correr F.H."/>
            <person name="Franceschini L.M."/>
            <person name="Leite T.F."/>
            <person name="Margarido G.R.A."/>
            <person name="Almeida C.A."/>
            <person name="Ferrarezi J.A."/>
            <person name="Labate C.A."/>
        </authorList>
    </citation>
    <scope>NUCLEOTIDE SEQUENCE</scope>
    <source>
        <strain evidence="2">MF-1</strain>
    </source>
</reference>
<feature type="region of interest" description="Disordered" evidence="1">
    <location>
        <begin position="342"/>
        <end position="370"/>
    </location>
</feature>
<feature type="region of interest" description="Disordered" evidence="1">
    <location>
        <begin position="191"/>
        <end position="213"/>
    </location>
</feature>
<feature type="region of interest" description="Disordered" evidence="1">
    <location>
        <begin position="120"/>
        <end position="151"/>
    </location>
</feature>
<feature type="region of interest" description="Disordered" evidence="1">
    <location>
        <begin position="64"/>
        <end position="93"/>
    </location>
</feature>
<feature type="compositionally biased region" description="Low complexity" evidence="1">
    <location>
        <begin position="17"/>
        <end position="35"/>
    </location>
</feature>
<sequence length="370" mass="41037">MRNRIFSSKGHFIPAAPQSTTGLSLPSSQLGGSPSHKPYLHSFHYPSNPTTNLSREFLDQLTLSGSNDSNQVSKTIKPSNTNSQATSSANRSDSLLKNFNQVKDLNQKIIDTPNKLNLTRTNSGLSDQLASSSSASSLKEAKANENDDDDQVDNCQEVEIKQNNNAGNESIKSQSPRSIKFKVNQNLDEDVHSQSNLRPSSDNEPSLAPKIADTHSTRKVSFIKVDHNTESLESWCKNKITILTNLSLDTKSQLFHKRQLSSPHKNSKIIISEDEVIGPSEAISDWESLLEGLIDRLAMWQVIDEYNLDDIQRCWTDVVEEQLSSLFPTSIYDPSASSSLLPTQFDSTARTGRNDPSSVNRTPIQANRHD</sequence>
<protein>
    <submittedName>
        <fullName evidence="2">Uncharacterized protein</fullName>
    </submittedName>
</protein>
<accession>A0A9Q3J614</accession>
<evidence type="ECO:0000313" key="2">
    <source>
        <dbReference type="EMBL" id="MBW0556166.1"/>
    </source>
</evidence>